<reference evidence="5 6" key="1">
    <citation type="submission" date="2020-08" db="EMBL/GenBank/DDBJ databases">
        <title>Genomic Encyclopedia of Type Strains, Phase III (KMG-III): the genomes of soil and plant-associated and newly described type strains.</title>
        <authorList>
            <person name="Whitman W."/>
        </authorList>
    </citation>
    <scope>NUCLEOTIDE SEQUENCE [LARGE SCALE GENOMIC DNA]</scope>
    <source>
        <strain evidence="5 6">CECT 3259</strain>
    </source>
</reference>
<evidence type="ECO:0000313" key="5">
    <source>
        <dbReference type="EMBL" id="MBB5118715.1"/>
    </source>
</evidence>
<dbReference type="InterPro" id="IPR036388">
    <property type="entry name" value="WH-like_DNA-bd_sf"/>
</dbReference>
<dbReference type="SMART" id="SM00421">
    <property type="entry name" value="HTH_LUXR"/>
    <property type="match status" value="1"/>
</dbReference>
<comment type="caution">
    <text evidence="5">The sequence shown here is derived from an EMBL/GenBank/DDBJ whole genome shotgun (WGS) entry which is preliminary data.</text>
</comment>
<dbReference type="Proteomes" id="UP000528608">
    <property type="component" value="Unassembled WGS sequence"/>
</dbReference>
<dbReference type="PROSITE" id="PS50043">
    <property type="entry name" value="HTH_LUXR_2"/>
    <property type="match status" value="1"/>
</dbReference>
<dbReference type="Gene3D" id="1.10.10.10">
    <property type="entry name" value="Winged helix-like DNA-binding domain superfamily/Winged helix DNA-binding domain"/>
    <property type="match status" value="1"/>
</dbReference>
<feature type="domain" description="HTH luxR-type" evidence="4">
    <location>
        <begin position="1"/>
        <end position="65"/>
    </location>
</feature>
<evidence type="ECO:0000256" key="3">
    <source>
        <dbReference type="ARBA" id="ARBA00023163"/>
    </source>
</evidence>
<keyword evidence="1" id="KW-0805">Transcription regulation</keyword>
<gene>
    <name evidence="5" type="ORF">FHS36_002148</name>
</gene>
<dbReference type="PANTHER" id="PTHR44688">
    <property type="entry name" value="DNA-BINDING TRANSCRIPTIONAL ACTIVATOR DEVR_DOSR"/>
    <property type="match status" value="1"/>
</dbReference>
<dbReference type="PANTHER" id="PTHR44688:SF16">
    <property type="entry name" value="DNA-BINDING TRANSCRIPTIONAL ACTIVATOR DEVR_DOSR"/>
    <property type="match status" value="1"/>
</dbReference>
<organism evidence="5 6">
    <name type="scientific">Streptomyces eurocidicus</name>
    <name type="common">Streptoverticillium eurocidicus</name>
    <dbReference type="NCBI Taxonomy" id="66423"/>
    <lineage>
        <taxon>Bacteria</taxon>
        <taxon>Bacillati</taxon>
        <taxon>Actinomycetota</taxon>
        <taxon>Actinomycetes</taxon>
        <taxon>Kitasatosporales</taxon>
        <taxon>Streptomycetaceae</taxon>
        <taxon>Streptomyces</taxon>
    </lineage>
</organism>
<dbReference type="EMBL" id="JACHJF010000005">
    <property type="protein sequence ID" value="MBB5118715.1"/>
    <property type="molecule type" value="Genomic_DNA"/>
</dbReference>
<accession>A0A7W8F2C9</accession>
<dbReference type="AlphaFoldDB" id="A0A7W8F2C9"/>
<dbReference type="GO" id="GO:0006355">
    <property type="term" value="P:regulation of DNA-templated transcription"/>
    <property type="evidence" value="ECO:0007669"/>
    <property type="project" value="InterPro"/>
</dbReference>
<dbReference type="InterPro" id="IPR016032">
    <property type="entry name" value="Sig_transdc_resp-reg_C-effctor"/>
</dbReference>
<protein>
    <submittedName>
        <fullName evidence="5">DNA-binding CsgD family transcriptional regulator</fullName>
    </submittedName>
</protein>
<dbReference type="SUPFAM" id="SSF46894">
    <property type="entry name" value="C-terminal effector domain of the bipartite response regulators"/>
    <property type="match status" value="1"/>
</dbReference>
<dbReference type="GO" id="GO:0003677">
    <property type="term" value="F:DNA binding"/>
    <property type="evidence" value="ECO:0007669"/>
    <property type="project" value="UniProtKB-KW"/>
</dbReference>
<keyword evidence="3" id="KW-0804">Transcription</keyword>
<sequence length="78" mass="8951">MTICRDRTGEGRRILLLIARGRTNREIAETLGVSEWAVKWRLRELCRVLGARDRAHAVAQGIRSGLISVRDMHLQDDR</sequence>
<evidence type="ECO:0000313" key="6">
    <source>
        <dbReference type="Proteomes" id="UP000528608"/>
    </source>
</evidence>
<evidence type="ECO:0000256" key="1">
    <source>
        <dbReference type="ARBA" id="ARBA00023015"/>
    </source>
</evidence>
<proteinExistence type="predicted"/>
<keyword evidence="2 5" id="KW-0238">DNA-binding</keyword>
<evidence type="ECO:0000256" key="2">
    <source>
        <dbReference type="ARBA" id="ARBA00023125"/>
    </source>
</evidence>
<dbReference type="RefSeq" id="WP_170127608.1">
    <property type="nucleotide sequence ID" value="NZ_JACHJF010000005.1"/>
</dbReference>
<evidence type="ECO:0000259" key="4">
    <source>
        <dbReference type="PROSITE" id="PS50043"/>
    </source>
</evidence>
<name>A0A7W8F2C9_STREU</name>
<dbReference type="InterPro" id="IPR000792">
    <property type="entry name" value="Tscrpt_reg_LuxR_C"/>
</dbReference>
<dbReference type="Pfam" id="PF00196">
    <property type="entry name" value="GerE"/>
    <property type="match status" value="1"/>
</dbReference>